<feature type="compositionally biased region" description="Basic and acidic residues" evidence="1">
    <location>
        <begin position="257"/>
        <end position="272"/>
    </location>
</feature>
<sequence>MSDRTLSTISDDSVAAQTASTNADVTSASSAPAEVPPPAPPKPAYVPPHLRSAPRTPSTTAANSYTHTHTHAIPQQYFTTSAIFAHYGVQHGGTINASINNHRELAYILVFLNQHPEYPEKIFVKSSLDLIFRRQDGEELNPLLKELLIPLFEEMKPAYKTGDCARPFRFRGWVRVAGAKRLLKGSDELIAMLTKKWRKDAPRRGAKAMTEREREQRRIDAGEATIVRTVEKDANGAEVVVEHRFFKDDIDDEVDAEEKAEKEKAEEEVGERKRGRRKKLVEGSTVDQKLGDTLPRTETAWKNSLGVDWAVVELEFVNCDRGNPMHGPPVKLTAPAFVDFDDEKWNEKPAEGGKTVGNAERPFDTDILELMESATSISLSTVGHDEEEEADKGKKKDTGPARLLGLDGADDTVMVNDDLDSASIPSSPVLEPATPKKGSAVNLSTYALAKSWDDGGLRLPDKNGQALAVSSEDISASYMSAGASSVADDFAAMSANETDAEESDRWSELSEHDREEEHWMAVERGGMAKEVF</sequence>
<name>A0AAV9V653_9PEZI</name>
<feature type="region of interest" description="Disordered" evidence="1">
    <location>
        <begin position="257"/>
        <end position="286"/>
    </location>
</feature>
<feature type="compositionally biased region" description="Basic and acidic residues" evidence="1">
    <location>
        <begin position="503"/>
        <end position="517"/>
    </location>
</feature>
<dbReference type="EMBL" id="JAVHNQ010000002">
    <property type="protein sequence ID" value="KAK6355248.1"/>
    <property type="molecule type" value="Genomic_DNA"/>
</dbReference>
<protein>
    <submittedName>
        <fullName evidence="2">Uncharacterized protein</fullName>
    </submittedName>
</protein>
<feature type="compositionally biased region" description="Polar residues" evidence="1">
    <location>
        <begin position="1"/>
        <end position="24"/>
    </location>
</feature>
<organism evidence="2 3">
    <name type="scientific">Orbilia brochopaga</name>
    <dbReference type="NCBI Taxonomy" id="3140254"/>
    <lineage>
        <taxon>Eukaryota</taxon>
        <taxon>Fungi</taxon>
        <taxon>Dikarya</taxon>
        <taxon>Ascomycota</taxon>
        <taxon>Pezizomycotina</taxon>
        <taxon>Orbiliomycetes</taxon>
        <taxon>Orbiliales</taxon>
        <taxon>Orbiliaceae</taxon>
        <taxon>Orbilia</taxon>
    </lineage>
</organism>
<evidence type="ECO:0000313" key="3">
    <source>
        <dbReference type="Proteomes" id="UP001375240"/>
    </source>
</evidence>
<accession>A0AAV9V653</accession>
<dbReference type="Proteomes" id="UP001375240">
    <property type="component" value="Unassembled WGS sequence"/>
</dbReference>
<feature type="region of interest" description="Disordered" evidence="1">
    <location>
        <begin position="378"/>
        <end position="437"/>
    </location>
</feature>
<feature type="compositionally biased region" description="Pro residues" evidence="1">
    <location>
        <begin position="34"/>
        <end position="46"/>
    </location>
</feature>
<gene>
    <name evidence="2" type="ORF">TWF696_004363</name>
</gene>
<proteinExistence type="predicted"/>
<feature type="compositionally biased region" description="Polar residues" evidence="1">
    <location>
        <begin position="55"/>
        <end position="64"/>
    </location>
</feature>
<reference evidence="2 3" key="1">
    <citation type="submission" date="2019-10" db="EMBL/GenBank/DDBJ databases">
        <authorList>
            <person name="Palmer J.M."/>
        </authorList>
    </citation>
    <scope>NUCLEOTIDE SEQUENCE [LARGE SCALE GENOMIC DNA]</scope>
    <source>
        <strain evidence="2 3">TWF696</strain>
    </source>
</reference>
<keyword evidence="3" id="KW-1185">Reference proteome</keyword>
<dbReference type="AlphaFoldDB" id="A0AAV9V653"/>
<feature type="region of interest" description="Disordered" evidence="1">
    <location>
        <begin position="1"/>
        <end position="64"/>
    </location>
</feature>
<evidence type="ECO:0000313" key="2">
    <source>
        <dbReference type="EMBL" id="KAK6355248.1"/>
    </source>
</evidence>
<evidence type="ECO:0000256" key="1">
    <source>
        <dbReference type="SAM" id="MobiDB-lite"/>
    </source>
</evidence>
<feature type="region of interest" description="Disordered" evidence="1">
    <location>
        <begin position="494"/>
        <end position="517"/>
    </location>
</feature>
<comment type="caution">
    <text evidence="2">The sequence shown here is derived from an EMBL/GenBank/DDBJ whole genome shotgun (WGS) entry which is preliminary data.</text>
</comment>